<reference evidence="2 3" key="1">
    <citation type="submission" date="2019-07" db="EMBL/GenBank/DDBJ databases">
        <title>Chromosome genome assembly for large yellow croaker.</title>
        <authorList>
            <person name="Xiao S."/>
        </authorList>
    </citation>
    <scope>NUCLEOTIDE SEQUENCE [LARGE SCALE GENOMIC DNA]</scope>
    <source>
        <strain evidence="2">JMULYC20181020</strain>
        <tissue evidence="2">Muscle</tissue>
    </source>
</reference>
<comment type="caution">
    <text evidence="2">The sequence shown here is derived from an EMBL/GenBank/DDBJ whole genome shotgun (WGS) entry which is preliminary data.</text>
</comment>
<evidence type="ECO:0000313" key="2">
    <source>
        <dbReference type="EMBL" id="KAE8277931.1"/>
    </source>
</evidence>
<gene>
    <name evidence="2" type="ORF">D5F01_LYC24050</name>
    <name evidence="1" type="ORF">D5F01_LYC25228</name>
</gene>
<dbReference type="EMBL" id="REGW02000090">
    <property type="protein sequence ID" value="KAE8277931.1"/>
    <property type="molecule type" value="Genomic_DNA"/>
</dbReference>
<dbReference type="AlphaFoldDB" id="A0A6G0HFY0"/>
<name>A0A6G0HFY0_LARCR</name>
<protein>
    <submittedName>
        <fullName evidence="2">Uncharacterized protein</fullName>
    </submittedName>
</protein>
<evidence type="ECO:0000313" key="1">
    <source>
        <dbReference type="EMBL" id="KAE8277018.1"/>
    </source>
</evidence>
<accession>A0A6G0HFY0</accession>
<proteinExistence type="predicted"/>
<evidence type="ECO:0000313" key="3">
    <source>
        <dbReference type="Proteomes" id="UP000424527"/>
    </source>
</evidence>
<dbReference type="EMBL" id="REGW02001782">
    <property type="protein sequence ID" value="KAE8277018.1"/>
    <property type="molecule type" value="Genomic_DNA"/>
</dbReference>
<organism evidence="2 3">
    <name type="scientific">Larimichthys crocea</name>
    <name type="common">Large yellow croaker</name>
    <name type="synonym">Pseudosciaena crocea</name>
    <dbReference type="NCBI Taxonomy" id="215358"/>
    <lineage>
        <taxon>Eukaryota</taxon>
        <taxon>Metazoa</taxon>
        <taxon>Chordata</taxon>
        <taxon>Craniata</taxon>
        <taxon>Vertebrata</taxon>
        <taxon>Euteleostomi</taxon>
        <taxon>Actinopterygii</taxon>
        <taxon>Neopterygii</taxon>
        <taxon>Teleostei</taxon>
        <taxon>Neoteleostei</taxon>
        <taxon>Acanthomorphata</taxon>
        <taxon>Eupercaria</taxon>
        <taxon>Sciaenidae</taxon>
        <taxon>Larimichthys</taxon>
    </lineage>
</organism>
<keyword evidence="3" id="KW-1185">Reference proteome</keyword>
<dbReference type="Proteomes" id="UP000424527">
    <property type="component" value="Unassembled WGS sequence"/>
</dbReference>
<sequence>MSFSRKEYLFSHTMTRVTQANQPTVFKIDLRELIPCYGCSALFVIDNMSVTAYKQSTLEKIPVKFTVLDENKKRVLTNDPCKLSSKWHVETVCRSYVTIAGTDTVPFDRSPPVCDEDNKQALANVLAFMMSSSLWVSDRARGAFDILVNSTRGEFEFTCDVCSEIGFACVMEGPDRLSYFSSCEDDYVCIPSQRPCADEDYVALRNLLTLLRSASLDNLDVLNRVTEEMAADRTFQELDCTSFPPRQKNGNVAIPYELMKRVTSLYQTMSEYADNFAIIDNKTSNVKVLIESPSANIGVYHHPDPFGTYLA</sequence>